<dbReference type="InterPro" id="IPR050129">
    <property type="entry name" value="Zn_alcohol_dh"/>
</dbReference>
<keyword evidence="3" id="KW-0862">Zinc</keyword>
<reference evidence="7" key="1">
    <citation type="journal article" date="2014" name="Int. J. Syst. Evol. Microbiol.">
        <title>Complete genome sequence of Corynebacterium casei LMG S-19264T (=DSM 44701T), isolated from a smear-ripened cheese.</title>
        <authorList>
            <consortium name="US DOE Joint Genome Institute (JGI-PGF)"/>
            <person name="Walter F."/>
            <person name="Albersmeier A."/>
            <person name="Kalinowski J."/>
            <person name="Ruckert C."/>
        </authorList>
    </citation>
    <scope>NUCLEOTIDE SEQUENCE</scope>
    <source>
        <strain evidence="7">CGMCC 4.7306</strain>
    </source>
</reference>
<dbReference type="InterPro" id="IPR031640">
    <property type="entry name" value="Glu_dehyd_C"/>
</dbReference>
<keyword evidence="4" id="KW-0560">Oxidoreductase</keyword>
<dbReference type="InterPro" id="IPR013154">
    <property type="entry name" value="ADH-like_N"/>
</dbReference>
<evidence type="ECO:0000313" key="8">
    <source>
        <dbReference type="Proteomes" id="UP000613840"/>
    </source>
</evidence>
<comment type="cofactor">
    <cofactor evidence="1">
        <name>Zn(2+)</name>
        <dbReference type="ChEBI" id="CHEBI:29105"/>
    </cofactor>
</comment>
<dbReference type="SUPFAM" id="SSF50129">
    <property type="entry name" value="GroES-like"/>
    <property type="match status" value="1"/>
</dbReference>
<dbReference type="InterPro" id="IPR011032">
    <property type="entry name" value="GroES-like_sf"/>
</dbReference>
<dbReference type="EMBL" id="BMMZ01000003">
    <property type="protein sequence ID" value="GGL58293.1"/>
    <property type="molecule type" value="Genomic_DNA"/>
</dbReference>
<protein>
    <submittedName>
        <fullName evidence="7">Threonine dehydrogenase</fullName>
    </submittedName>
</protein>
<feature type="domain" description="Glucose dehydrogenase C-terminal" evidence="6">
    <location>
        <begin position="146"/>
        <end position="346"/>
    </location>
</feature>
<dbReference type="SUPFAM" id="SSF51735">
    <property type="entry name" value="NAD(P)-binding Rossmann-fold domains"/>
    <property type="match status" value="1"/>
</dbReference>
<gene>
    <name evidence="7" type="primary">gdh</name>
    <name evidence="7" type="ORF">GCM10011575_15890</name>
</gene>
<dbReference type="RefSeq" id="WP_188894653.1">
    <property type="nucleotide sequence ID" value="NZ_BMMZ01000003.1"/>
</dbReference>
<dbReference type="GO" id="GO:0016491">
    <property type="term" value="F:oxidoreductase activity"/>
    <property type="evidence" value="ECO:0007669"/>
    <property type="project" value="UniProtKB-KW"/>
</dbReference>
<dbReference type="Pfam" id="PF08240">
    <property type="entry name" value="ADH_N"/>
    <property type="match status" value="1"/>
</dbReference>
<dbReference type="Proteomes" id="UP000613840">
    <property type="component" value="Unassembled WGS sequence"/>
</dbReference>
<keyword evidence="2" id="KW-0479">Metal-binding</keyword>
<proteinExistence type="predicted"/>
<organism evidence="7 8">
    <name type="scientific">Microlunatus endophyticus</name>
    <dbReference type="NCBI Taxonomy" id="1716077"/>
    <lineage>
        <taxon>Bacteria</taxon>
        <taxon>Bacillati</taxon>
        <taxon>Actinomycetota</taxon>
        <taxon>Actinomycetes</taxon>
        <taxon>Propionibacteriales</taxon>
        <taxon>Propionibacteriaceae</taxon>
        <taxon>Microlunatus</taxon>
    </lineage>
</organism>
<dbReference type="InterPro" id="IPR036291">
    <property type="entry name" value="NAD(P)-bd_dom_sf"/>
</dbReference>
<comment type="caution">
    <text evidence="7">The sequence shown here is derived from an EMBL/GenBank/DDBJ whole genome shotgun (WGS) entry which is preliminary data.</text>
</comment>
<dbReference type="Pfam" id="PF16912">
    <property type="entry name" value="Glu_dehyd_C"/>
    <property type="match status" value="1"/>
</dbReference>
<dbReference type="PANTHER" id="PTHR43401">
    <property type="entry name" value="L-THREONINE 3-DEHYDROGENASE"/>
    <property type="match status" value="1"/>
</dbReference>
<dbReference type="PANTHER" id="PTHR43401:SF2">
    <property type="entry name" value="L-THREONINE 3-DEHYDROGENASE"/>
    <property type="match status" value="1"/>
</dbReference>
<evidence type="ECO:0000313" key="7">
    <source>
        <dbReference type="EMBL" id="GGL58293.1"/>
    </source>
</evidence>
<evidence type="ECO:0000256" key="3">
    <source>
        <dbReference type="ARBA" id="ARBA00022833"/>
    </source>
</evidence>
<feature type="domain" description="Alcohol dehydrogenase-like N-terminal" evidence="5">
    <location>
        <begin position="24"/>
        <end position="134"/>
    </location>
</feature>
<dbReference type="Gene3D" id="3.90.180.10">
    <property type="entry name" value="Medium-chain alcohol dehydrogenases, catalytic domain"/>
    <property type="match status" value="1"/>
</dbReference>
<accession>A0A917S5D5</accession>
<keyword evidence="8" id="KW-1185">Reference proteome</keyword>
<reference evidence="7" key="2">
    <citation type="submission" date="2020-09" db="EMBL/GenBank/DDBJ databases">
        <authorList>
            <person name="Sun Q."/>
            <person name="Zhou Y."/>
        </authorList>
    </citation>
    <scope>NUCLEOTIDE SEQUENCE</scope>
    <source>
        <strain evidence="7">CGMCC 4.7306</strain>
    </source>
</reference>
<sequence>MRALTITTAGPGIADLGEPTGSGHELVVDGLLLGVCGTDRGLIARGPERPPAGQDFLVLGHESLGRVRTAPAGSRFKPGDLVTALVRRPDPVPCPACAAGQLDLCDNGQLVERGIRGQDGYGAERYLLDEQYAVGVNAGPDGLGLLGILIEPASIVAKAWERIDAFARRTTGRALIFGAGPIGLLAALLARHRGYDVHIVDQVDAGPKVDQCRALGATYHCGSDALTGSFDAIVECSGAFTAATVTLLSRGGAACYIAHAHDNAPDAGGRNDPVDTGDLSGILVGGNSAIFGIHSSGPEHFATAQSELEKADPRWLHGLITSTADLDDFNSALAIGPEVIKTVIRLDPDIRPDLSGFTSVPV</sequence>
<dbReference type="Gene3D" id="3.40.50.720">
    <property type="entry name" value="NAD(P)-binding Rossmann-like Domain"/>
    <property type="match status" value="1"/>
</dbReference>
<evidence type="ECO:0000259" key="6">
    <source>
        <dbReference type="Pfam" id="PF16912"/>
    </source>
</evidence>
<evidence type="ECO:0000256" key="1">
    <source>
        <dbReference type="ARBA" id="ARBA00001947"/>
    </source>
</evidence>
<dbReference type="GO" id="GO:0046872">
    <property type="term" value="F:metal ion binding"/>
    <property type="evidence" value="ECO:0007669"/>
    <property type="project" value="UniProtKB-KW"/>
</dbReference>
<evidence type="ECO:0000256" key="2">
    <source>
        <dbReference type="ARBA" id="ARBA00022723"/>
    </source>
</evidence>
<name>A0A917S5D5_9ACTN</name>
<evidence type="ECO:0000256" key="4">
    <source>
        <dbReference type="ARBA" id="ARBA00023002"/>
    </source>
</evidence>
<evidence type="ECO:0000259" key="5">
    <source>
        <dbReference type="Pfam" id="PF08240"/>
    </source>
</evidence>
<dbReference type="AlphaFoldDB" id="A0A917S5D5"/>